<evidence type="ECO:0000313" key="2">
    <source>
        <dbReference type="Proteomes" id="UP000239867"/>
    </source>
</evidence>
<reference evidence="1 2" key="1">
    <citation type="journal article" date="2018" name="MBio">
        <title>Insights into the evolution of host association through the isolation and characterization of a novel human periodontal pathobiont, Desulfobulbus oralis.</title>
        <authorList>
            <person name="Cross K.L."/>
            <person name="Chirania P."/>
            <person name="Xiong W."/>
            <person name="Beall C.J."/>
            <person name="Elkins J.G."/>
            <person name="Giannone R.J."/>
            <person name="Griffen A.L."/>
            <person name="Guss A.M."/>
            <person name="Hettich R.L."/>
            <person name="Joshi S.S."/>
            <person name="Mokrzan E.M."/>
            <person name="Martin R.K."/>
            <person name="Zhulin I.B."/>
            <person name="Leys E.J."/>
            <person name="Podar M."/>
        </authorList>
    </citation>
    <scope>NUCLEOTIDE SEQUENCE [LARGE SCALE GENOMIC DNA]</scope>
    <source>
        <strain evidence="1 2">ORNL</strain>
    </source>
</reference>
<dbReference type="Proteomes" id="UP000239867">
    <property type="component" value="Chromosome"/>
</dbReference>
<dbReference type="KEGG" id="deo:CAY53_04520"/>
<protein>
    <submittedName>
        <fullName evidence="1">Uncharacterized protein</fullName>
    </submittedName>
</protein>
<dbReference type="AlphaFoldDB" id="A0A2L1GMC7"/>
<dbReference type="EMBL" id="CP021255">
    <property type="protein sequence ID" value="AVD70835.1"/>
    <property type="molecule type" value="Genomic_DNA"/>
</dbReference>
<evidence type="ECO:0000313" key="1">
    <source>
        <dbReference type="EMBL" id="AVD70835.1"/>
    </source>
</evidence>
<keyword evidence="2" id="KW-1185">Reference proteome</keyword>
<gene>
    <name evidence="1" type="ORF">CAY53_04520</name>
</gene>
<accession>A0A2L1GMC7</accession>
<organism evidence="1 2">
    <name type="scientific">Desulfobulbus oralis</name>
    <dbReference type="NCBI Taxonomy" id="1986146"/>
    <lineage>
        <taxon>Bacteria</taxon>
        <taxon>Pseudomonadati</taxon>
        <taxon>Thermodesulfobacteriota</taxon>
        <taxon>Desulfobulbia</taxon>
        <taxon>Desulfobulbales</taxon>
        <taxon>Desulfobulbaceae</taxon>
        <taxon>Desulfobulbus</taxon>
    </lineage>
</organism>
<sequence>MAPAGPARAKTGLSPAERNAVHGQWQKQASFQCLASPCAAFLLYFHQICIKFVYLCPRPQYWGMSHKLGLC</sequence>
<proteinExistence type="predicted"/>
<name>A0A2L1GMC7_9BACT</name>